<evidence type="ECO:0000256" key="3">
    <source>
        <dbReference type="ARBA" id="ARBA00022516"/>
    </source>
</evidence>
<comment type="catalytic activity">
    <reaction evidence="12">
        <text>an acyl-CoA + malonyl-CoA + H(+) = a 3-oxoacyl-CoA + CO2 + CoA</text>
        <dbReference type="Rhea" id="RHEA:50252"/>
        <dbReference type="ChEBI" id="CHEBI:15378"/>
        <dbReference type="ChEBI" id="CHEBI:16526"/>
        <dbReference type="ChEBI" id="CHEBI:57287"/>
        <dbReference type="ChEBI" id="CHEBI:57384"/>
        <dbReference type="ChEBI" id="CHEBI:58342"/>
        <dbReference type="ChEBI" id="CHEBI:90726"/>
    </reaction>
    <physiologicalReaction direction="left-to-right" evidence="12">
        <dbReference type="Rhea" id="RHEA:50253"/>
    </physiologicalReaction>
</comment>
<dbReference type="STRING" id="1806994.A0A507C1L6"/>
<dbReference type="GeneID" id="42006490"/>
<dbReference type="PANTHER" id="PTHR11157:SF134">
    <property type="entry name" value="ELONGATION OF FATTY ACIDS PROTEIN 1-RELATED"/>
    <property type="match status" value="1"/>
</dbReference>
<evidence type="ECO:0000313" key="13">
    <source>
        <dbReference type="EMBL" id="TPX31393.1"/>
    </source>
</evidence>
<dbReference type="PROSITE" id="PS01188">
    <property type="entry name" value="ELO"/>
    <property type="match status" value="1"/>
</dbReference>
<dbReference type="GO" id="GO:0009922">
    <property type="term" value="F:fatty acid elongase activity"/>
    <property type="evidence" value="ECO:0007669"/>
    <property type="project" value="UniProtKB-EC"/>
</dbReference>
<keyword evidence="8 12" id="KW-0443">Lipid metabolism</keyword>
<feature type="transmembrane region" description="Helical" evidence="12">
    <location>
        <begin position="169"/>
        <end position="189"/>
    </location>
</feature>
<dbReference type="GO" id="GO:0019367">
    <property type="term" value="P:fatty acid elongation, saturated fatty acid"/>
    <property type="evidence" value="ECO:0007669"/>
    <property type="project" value="TreeGrafter"/>
</dbReference>
<dbReference type="InterPro" id="IPR030457">
    <property type="entry name" value="ELO_CS"/>
</dbReference>
<keyword evidence="5 12" id="KW-0812">Transmembrane</keyword>
<dbReference type="InterPro" id="IPR002076">
    <property type="entry name" value="ELO_fam"/>
</dbReference>
<feature type="transmembrane region" description="Helical" evidence="12">
    <location>
        <begin position="239"/>
        <end position="256"/>
    </location>
</feature>
<keyword evidence="7 12" id="KW-1133">Transmembrane helix</keyword>
<feature type="transmembrane region" description="Helical" evidence="12">
    <location>
        <begin position="70"/>
        <end position="93"/>
    </location>
</feature>
<dbReference type="Proteomes" id="UP000319731">
    <property type="component" value="Unassembled WGS sequence"/>
</dbReference>
<evidence type="ECO:0000256" key="6">
    <source>
        <dbReference type="ARBA" id="ARBA00022832"/>
    </source>
</evidence>
<dbReference type="OrthoDB" id="434092at2759"/>
<evidence type="ECO:0000256" key="7">
    <source>
        <dbReference type="ARBA" id="ARBA00022989"/>
    </source>
</evidence>
<dbReference type="EC" id="2.3.1.-" evidence="12"/>
<feature type="transmembrane region" description="Helical" evidence="12">
    <location>
        <begin position="209"/>
        <end position="227"/>
    </location>
</feature>
<proteinExistence type="inferred from homology"/>
<keyword evidence="4 12" id="KW-0808">Transferase</keyword>
<feature type="transmembrane region" description="Helical" evidence="12">
    <location>
        <begin position="113"/>
        <end position="133"/>
    </location>
</feature>
<protein>
    <recommendedName>
        <fullName evidence="12">Elongation of fatty acids protein</fullName>
        <ecNumber evidence="12">2.3.1.-</ecNumber>
    </recommendedName>
</protein>
<dbReference type="GO" id="GO:0042761">
    <property type="term" value="P:very long-chain fatty acid biosynthetic process"/>
    <property type="evidence" value="ECO:0007669"/>
    <property type="project" value="TreeGrafter"/>
</dbReference>
<dbReference type="EMBL" id="QEAO01000045">
    <property type="protein sequence ID" value="TPX31393.1"/>
    <property type="molecule type" value="Genomic_DNA"/>
</dbReference>
<evidence type="ECO:0000256" key="11">
    <source>
        <dbReference type="ARBA" id="ARBA00047375"/>
    </source>
</evidence>
<keyword evidence="14" id="KW-1185">Reference proteome</keyword>
<evidence type="ECO:0000256" key="10">
    <source>
        <dbReference type="ARBA" id="ARBA00023160"/>
    </source>
</evidence>
<feature type="transmembrane region" description="Helical" evidence="12">
    <location>
        <begin position="145"/>
        <end position="163"/>
    </location>
</feature>
<evidence type="ECO:0000256" key="9">
    <source>
        <dbReference type="ARBA" id="ARBA00023136"/>
    </source>
</evidence>
<accession>A0A507C1L6</accession>
<keyword evidence="9 12" id="KW-0472">Membrane</keyword>
<sequence>MLIDALLPMDTKGWDFTSITQYDTFQWHVGTTPFSDLWFIVVTWGIYFATIITLKLYMKDRQAFKLSTATALHNAILCLASLFMFVLTALDIYKRTMTLGVSEIFFTTRPETFKGRLVWIMYIYYLSKYQELLDTVILVLKKKPVIFLHWYHHAVIIFMVWTWLEYKIIYSALGMLANTLVHVFMYYYYSVSSMGREVWFKKYLTSGQIIQFIMSFVLSIPYVYYHWTLGQNTSWKPFLFSMSVNGSFLFLFIRFYQKSYSGSKKSSKSNKKE</sequence>
<dbReference type="GO" id="GO:0005789">
    <property type="term" value="C:endoplasmic reticulum membrane"/>
    <property type="evidence" value="ECO:0007669"/>
    <property type="project" value="TreeGrafter"/>
</dbReference>
<evidence type="ECO:0000313" key="14">
    <source>
        <dbReference type="Proteomes" id="UP000319731"/>
    </source>
</evidence>
<keyword evidence="3 12" id="KW-0444">Lipid biosynthesis</keyword>
<organism evidence="13 14">
    <name type="scientific">Synchytrium microbalum</name>
    <dbReference type="NCBI Taxonomy" id="1806994"/>
    <lineage>
        <taxon>Eukaryota</taxon>
        <taxon>Fungi</taxon>
        <taxon>Fungi incertae sedis</taxon>
        <taxon>Chytridiomycota</taxon>
        <taxon>Chytridiomycota incertae sedis</taxon>
        <taxon>Chytridiomycetes</taxon>
        <taxon>Synchytriales</taxon>
        <taxon>Synchytriaceae</taxon>
        <taxon>Synchytrium</taxon>
    </lineage>
</organism>
<dbReference type="RefSeq" id="XP_031022829.1">
    <property type="nucleotide sequence ID" value="XM_031171193.1"/>
</dbReference>
<dbReference type="GO" id="GO:0030148">
    <property type="term" value="P:sphingolipid biosynthetic process"/>
    <property type="evidence" value="ECO:0007669"/>
    <property type="project" value="TreeGrafter"/>
</dbReference>
<dbReference type="PANTHER" id="PTHR11157">
    <property type="entry name" value="FATTY ACID ACYL TRANSFERASE-RELATED"/>
    <property type="match status" value="1"/>
</dbReference>
<evidence type="ECO:0000256" key="1">
    <source>
        <dbReference type="ARBA" id="ARBA00004141"/>
    </source>
</evidence>
<evidence type="ECO:0000256" key="2">
    <source>
        <dbReference type="ARBA" id="ARBA00007263"/>
    </source>
</evidence>
<gene>
    <name evidence="13" type="ORF">SmJEL517_g05267</name>
</gene>
<dbReference type="GO" id="GO:0034625">
    <property type="term" value="P:fatty acid elongation, monounsaturated fatty acid"/>
    <property type="evidence" value="ECO:0007669"/>
    <property type="project" value="TreeGrafter"/>
</dbReference>
<comment type="similarity">
    <text evidence="2 12">Belongs to the ELO family.</text>
</comment>
<comment type="subcellular location">
    <subcellularLocation>
        <location evidence="1">Membrane</location>
        <topology evidence="1">Multi-pass membrane protein</topology>
    </subcellularLocation>
</comment>
<keyword evidence="6 12" id="KW-0276">Fatty acid metabolism</keyword>
<keyword evidence="10 12" id="KW-0275">Fatty acid biosynthesis</keyword>
<evidence type="ECO:0000256" key="4">
    <source>
        <dbReference type="ARBA" id="ARBA00022679"/>
    </source>
</evidence>
<dbReference type="GO" id="GO:0034626">
    <property type="term" value="P:fatty acid elongation, polyunsaturated fatty acid"/>
    <property type="evidence" value="ECO:0007669"/>
    <property type="project" value="TreeGrafter"/>
</dbReference>
<evidence type="ECO:0000256" key="5">
    <source>
        <dbReference type="ARBA" id="ARBA00022692"/>
    </source>
</evidence>
<dbReference type="Pfam" id="PF01151">
    <property type="entry name" value="ELO"/>
    <property type="match status" value="1"/>
</dbReference>
<evidence type="ECO:0000256" key="12">
    <source>
        <dbReference type="RuleBase" id="RU361115"/>
    </source>
</evidence>
<evidence type="ECO:0000256" key="8">
    <source>
        <dbReference type="ARBA" id="ARBA00023098"/>
    </source>
</evidence>
<comment type="caution">
    <text evidence="13">The sequence shown here is derived from an EMBL/GenBank/DDBJ whole genome shotgun (WGS) entry which is preliminary data.</text>
</comment>
<feature type="transmembrane region" description="Helical" evidence="12">
    <location>
        <begin position="37"/>
        <end position="58"/>
    </location>
</feature>
<reference evidence="13 14" key="1">
    <citation type="journal article" date="2019" name="Sci. Rep.">
        <title>Comparative genomics of chytrid fungi reveal insights into the obligate biotrophic and pathogenic lifestyle of Synchytrium endobioticum.</title>
        <authorList>
            <person name="van de Vossenberg B.T.L.H."/>
            <person name="Warris S."/>
            <person name="Nguyen H.D.T."/>
            <person name="van Gent-Pelzer M.P.E."/>
            <person name="Joly D.L."/>
            <person name="van de Geest H.C."/>
            <person name="Bonants P.J.M."/>
            <person name="Smith D.S."/>
            <person name="Levesque C.A."/>
            <person name="van der Lee T.A.J."/>
        </authorList>
    </citation>
    <scope>NUCLEOTIDE SEQUENCE [LARGE SCALE GENOMIC DNA]</scope>
    <source>
        <strain evidence="13 14">JEL517</strain>
    </source>
</reference>
<comment type="catalytic activity">
    <reaction evidence="11">
        <text>a very-long-chain acyl-CoA + malonyl-CoA + H(+) = a very-long-chain 3-oxoacyl-CoA + CO2 + CoA</text>
        <dbReference type="Rhea" id="RHEA:32727"/>
        <dbReference type="ChEBI" id="CHEBI:15378"/>
        <dbReference type="ChEBI" id="CHEBI:16526"/>
        <dbReference type="ChEBI" id="CHEBI:57287"/>
        <dbReference type="ChEBI" id="CHEBI:57384"/>
        <dbReference type="ChEBI" id="CHEBI:90725"/>
        <dbReference type="ChEBI" id="CHEBI:90736"/>
        <dbReference type="EC" id="2.3.1.199"/>
    </reaction>
</comment>
<dbReference type="AlphaFoldDB" id="A0A507C1L6"/>
<name>A0A507C1L6_9FUNG</name>